<proteinExistence type="predicted"/>
<dbReference type="EMBL" id="LVVT01000022">
    <property type="protein sequence ID" value="TQS81645.1"/>
    <property type="molecule type" value="Genomic_DNA"/>
</dbReference>
<comment type="caution">
    <text evidence="1">The sequence shown here is derived from an EMBL/GenBank/DDBJ whole genome shotgun (WGS) entry which is preliminary data.</text>
</comment>
<dbReference type="AlphaFoldDB" id="A0A8J8PGK1"/>
<dbReference type="OMA" id="CEQAPDI"/>
<organism evidence="1 2">
    <name type="scientific">Candidatus Methanomassiliicoccus intestinalis</name>
    <dbReference type="NCBI Taxonomy" id="1406512"/>
    <lineage>
        <taxon>Archaea</taxon>
        <taxon>Methanobacteriati</taxon>
        <taxon>Thermoplasmatota</taxon>
        <taxon>Thermoplasmata</taxon>
        <taxon>Methanomassiliicoccales</taxon>
        <taxon>Methanomassiliicoccaceae</taxon>
        <taxon>Methanomassiliicoccus</taxon>
    </lineage>
</organism>
<dbReference type="InterPro" id="IPR009000">
    <property type="entry name" value="Transl_B-barrel_sf"/>
</dbReference>
<accession>A0A8J8PGK1</accession>
<evidence type="ECO:0008006" key="3">
    <source>
        <dbReference type="Google" id="ProtNLM"/>
    </source>
</evidence>
<sequence>MKFLGTVSKINYDGKLIVRGSFAPNPRDRIVDNRNKPVGQVGRVFGPVDSPYILVRPNGKGGMLSLIGKQVYIEEVTYNAKGKRRDRRN</sequence>
<evidence type="ECO:0000313" key="1">
    <source>
        <dbReference type="EMBL" id="TQS81645.1"/>
    </source>
</evidence>
<dbReference type="SUPFAM" id="SSF50447">
    <property type="entry name" value="Translation proteins"/>
    <property type="match status" value="1"/>
</dbReference>
<evidence type="ECO:0000313" key="2">
    <source>
        <dbReference type="Proteomes" id="UP000752814"/>
    </source>
</evidence>
<reference evidence="1" key="1">
    <citation type="submission" date="2016-03" db="EMBL/GenBank/DDBJ databases">
        <authorList>
            <person name="Borrel G."/>
            <person name="Mccann A."/>
            <person name="O'Toole P.W."/>
        </authorList>
    </citation>
    <scope>NUCLEOTIDE SEQUENCE</scope>
    <source>
        <strain evidence="1">183</strain>
    </source>
</reference>
<dbReference type="Proteomes" id="UP000752814">
    <property type="component" value="Unassembled WGS sequence"/>
</dbReference>
<protein>
    <recommendedName>
        <fullName evidence="3">H/ACA RNA-protein complex component Gar1</fullName>
    </recommendedName>
</protein>
<dbReference type="RefSeq" id="WP_020449452.1">
    <property type="nucleotide sequence ID" value="NZ_CAYAYE010000010.1"/>
</dbReference>
<dbReference type="InterPro" id="IPR038664">
    <property type="entry name" value="Gar1/Naf1_Cbf5-bd_sf"/>
</dbReference>
<name>A0A8J8PGK1_9ARCH</name>
<dbReference type="Gene3D" id="2.40.10.230">
    <property type="entry name" value="Probable tRNA pseudouridine synthase domain"/>
    <property type="match status" value="1"/>
</dbReference>
<gene>
    <name evidence="1" type="ORF">A3207_04395</name>
</gene>